<dbReference type="RefSeq" id="WP_117893432.1">
    <property type="nucleotide sequence ID" value="NZ_CABJCV010000002.1"/>
</dbReference>
<dbReference type="PANTHER" id="PTHR10000">
    <property type="entry name" value="PHOSPHOSERINE PHOSPHATASE"/>
    <property type="match status" value="1"/>
</dbReference>
<evidence type="ECO:0000313" key="1">
    <source>
        <dbReference type="EMBL" id="RGR76321.1"/>
    </source>
</evidence>
<protein>
    <submittedName>
        <fullName evidence="1">HAD family hydrolase</fullName>
    </submittedName>
</protein>
<comment type="caution">
    <text evidence="1">The sequence shown here is derived from an EMBL/GenBank/DDBJ whole genome shotgun (WGS) entry which is preliminary data.</text>
</comment>
<name>A0A412G5W9_9FIRM</name>
<dbReference type="InterPro" id="IPR023214">
    <property type="entry name" value="HAD_sf"/>
</dbReference>
<dbReference type="GO" id="GO:0005829">
    <property type="term" value="C:cytosol"/>
    <property type="evidence" value="ECO:0007669"/>
    <property type="project" value="TreeGrafter"/>
</dbReference>
<dbReference type="InterPro" id="IPR036412">
    <property type="entry name" value="HAD-like_sf"/>
</dbReference>
<reference evidence="1 2" key="1">
    <citation type="submission" date="2018-08" db="EMBL/GenBank/DDBJ databases">
        <title>A genome reference for cultivated species of the human gut microbiota.</title>
        <authorList>
            <person name="Zou Y."/>
            <person name="Xue W."/>
            <person name="Luo G."/>
        </authorList>
    </citation>
    <scope>NUCLEOTIDE SEQUENCE [LARGE SCALE GENOMIC DNA]</scope>
    <source>
        <strain evidence="1 2">AF24-29</strain>
    </source>
</reference>
<dbReference type="Gene3D" id="3.40.50.1000">
    <property type="entry name" value="HAD superfamily/HAD-like"/>
    <property type="match status" value="1"/>
</dbReference>
<dbReference type="Proteomes" id="UP000284178">
    <property type="component" value="Unassembled WGS sequence"/>
</dbReference>
<dbReference type="AlphaFoldDB" id="A0A412G5W9"/>
<dbReference type="EMBL" id="QRUP01000002">
    <property type="protein sequence ID" value="RGR76321.1"/>
    <property type="molecule type" value="Genomic_DNA"/>
</dbReference>
<dbReference type="GO" id="GO:0016791">
    <property type="term" value="F:phosphatase activity"/>
    <property type="evidence" value="ECO:0007669"/>
    <property type="project" value="TreeGrafter"/>
</dbReference>
<dbReference type="InterPro" id="IPR000150">
    <property type="entry name" value="Cof"/>
</dbReference>
<dbReference type="SFLD" id="SFLDG01140">
    <property type="entry name" value="C2.B:_Phosphomannomutase_and_P"/>
    <property type="match status" value="1"/>
</dbReference>
<dbReference type="InterPro" id="IPR006379">
    <property type="entry name" value="HAD-SF_hydro_IIB"/>
</dbReference>
<dbReference type="PROSITE" id="PS01229">
    <property type="entry name" value="COF_2"/>
    <property type="match status" value="1"/>
</dbReference>
<dbReference type="Pfam" id="PF08282">
    <property type="entry name" value="Hydrolase_3"/>
    <property type="match status" value="1"/>
</dbReference>
<sequence length="262" mass="28792">MKEYQMFFFDVDGTLLDNRNHRISPAVIEALTSLQKNGKKIVISSGRDVNTILTMPQLAAIAWDGYICRNGSVIADAQKTELFRVFFDQETMAGLEAVSARLRSPIQYMGHDDWLNCPPTPDFIAACEFFHRDPAAIDVRATRPDDQATMALAFNAADSDYAAYRTIPGLTVLPTPFHYADLVVRGIDKGVGIARLCQHFHIDPQDTMAFGDGINDLEMLQAAGVGVAMGQGREEIKAIADYVTDSVDRDGIVTALQAFGQL</sequence>
<proteinExistence type="predicted"/>
<gene>
    <name evidence="1" type="ORF">DWY25_02920</name>
</gene>
<accession>A0A412G5W9</accession>
<dbReference type="SFLD" id="SFLDS00003">
    <property type="entry name" value="Haloacid_Dehalogenase"/>
    <property type="match status" value="1"/>
</dbReference>
<dbReference type="NCBIfam" id="TIGR00099">
    <property type="entry name" value="Cof-subfamily"/>
    <property type="match status" value="1"/>
</dbReference>
<dbReference type="SUPFAM" id="SSF56784">
    <property type="entry name" value="HAD-like"/>
    <property type="match status" value="1"/>
</dbReference>
<dbReference type="GeneID" id="83014361"/>
<keyword evidence="1" id="KW-0378">Hydrolase</keyword>
<evidence type="ECO:0000313" key="2">
    <source>
        <dbReference type="Proteomes" id="UP000284178"/>
    </source>
</evidence>
<dbReference type="NCBIfam" id="TIGR01484">
    <property type="entry name" value="HAD-SF-IIB"/>
    <property type="match status" value="1"/>
</dbReference>
<organism evidence="1 2">
    <name type="scientific">Holdemania filiformis</name>
    <dbReference type="NCBI Taxonomy" id="61171"/>
    <lineage>
        <taxon>Bacteria</taxon>
        <taxon>Bacillati</taxon>
        <taxon>Bacillota</taxon>
        <taxon>Erysipelotrichia</taxon>
        <taxon>Erysipelotrichales</taxon>
        <taxon>Erysipelotrichaceae</taxon>
        <taxon>Holdemania</taxon>
    </lineage>
</organism>
<dbReference type="PANTHER" id="PTHR10000:SF25">
    <property type="entry name" value="PHOSPHATASE YKRA-RELATED"/>
    <property type="match status" value="1"/>
</dbReference>
<dbReference type="GO" id="GO:0000287">
    <property type="term" value="F:magnesium ion binding"/>
    <property type="evidence" value="ECO:0007669"/>
    <property type="project" value="TreeGrafter"/>
</dbReference>
<dbReference type="Gene3D" id="3.30.1240.10">
    <property type="match status" value="1"/>
</dbReference>
<keyword evidence="2" id="KW-1185">Reference proteome</keyword>